<dbReference type="RefSeq" id="WP_097380484.1">
    <property type="nucleotide sequence ID" value="NZ_NXNI01000001.1"/>
</dbReference>
<dbReference type="SUPFAM" id="SSF53649">
    <property type="entry name" value="Alkaline phosphatase-like"/>
    <property type="match status" value="1"/>
</dbReference>
<dbReference type="Proteomes" id="UP000219689">
    <property type="component" value="Unassembled WGS sequence"/>
</dbReference>
<evidence type="ECO:0000313" key="3">
    <source>
        <dbReference type="EMBL" id="PCR91547.1"/>
    </source>
</evidence>
<organism evidence="3 4">
    <name type="scientific">Natrinema ejinorense</name>
    <dbReference type="NCBI Taxonomy" id="373386"/>
    <lineage>
        <taxon>Archaea</taxon>
        <taxon>Methanobacteriati</taxon>
        <taxon>Methanobacteriota</taxon>
        <taxon>Stenosarchaea group</taxon>
        <taxon>Halobacteria</taxon>
        <taxon>Halobacteriales</taxon>
        <taxon>Natrialbaceae</taxon>
        <taxon>Natrinema</taxon>
    </lineage>
</organism>
<dbReference type="InterPro" id="IPR052701">
    <property type="entry name" value="GAG_Ulvan_Degrading_Sulfatases"/>
</dbReference>
<dbReference type="OrthoDB" id="3164at2157"/>
<dbReference type="EMBL" id="NXNI01000001">
    <property type="protein sequence ID" value="PCR91547.1"/>
    <property type="molecule type" value="Genomic_DNA"/>
</dbReference>
<dbReference type="PANTHER" id="PTHR43751:SF3">
    <property type="entry name" value="SULFATASE N-TERMINAL DOMAIN-CONTAINING PROTEIN"/>
    <property type="match status" value="1"/>
</dbReference>
<evidence type="ECO:0000313" key="4">
    <source>
        <dbReference type="Proteomes" id="UP000219689"/>
    </source>
</evidence>
<gene>
    <name evidence="3" type="ORF">CP557_14025</name>
</gene>
<proteinExistence type="predicted"/>
<dbReference type="PANTHER" id="PTHR43751">
    <property type="entry name" value="SULFATASE"/>
    <property type="match status" value="1"/>
</dbReference>
<sequence>MIDNVIVVVLDALRADRVKSDDGRDLTPYLDELASDSVFFSQAYSTTTATDPAVTSLQTGQHPLSHGVRNHGTHVTSEEKAAVEAVESAPEVFSRNGFATSKIGRPLGRWHKRGFDEYPNVSSTHWHRRAFEKRMSKLLYNVHPSIGDTISGVYNKIFESEETDYAEPEEAADEIVETLEGDDRAYSFVHWMDTHTPYSAPKGYVEECLDRYEYGDSRSLEAVASEYPEESITANSLRSGGVVYEGSEPWIETESDPGTGLIDARYDAAVRYSDAKLGALVSELRNRGLYDTTMIVALSDHGESLGEHGIYYEHHGLYECTVRIPLLIHVPGQQPTEVNELVSIMDVLPTMYDYAGIDDAPPTDGQSLRPVIEDGEAVNRTEILAGEANAQRRRAILTDNWKYIRALDDGTCRYCDLQHAAREELYNLEEDPGENRNVVEENPDIATDLSARMENRVEELTQNRSESDDDITYDDEEEMMDRLEALGYR</sequence>
<dbReference type="InterPro" id="IPR000917">
    <property type="entry name" value="Sulfatase_N"/>
</dbReference>
<dbReference type="CDD" id="cd16148">
    <property type="entry name" value="sulfatase_like"/>
    <property type="match status" value="1"/>
</dbReference>
<comment type="caution">
    <text evidence="3">The sequence shown here is derived from an EMBL/GenBank/DDBJ whole genome shotgun (WGS) entry which is preliminary data.</text>
</comment>
<reference evidence="3 4" key="1">
    <citation type="submission" date="2017-09" db="EMBL/GenBank/DDBJ databases">
        <title>Genome sequences of Natrinema ejinorence JCM 13890T.</title>
        <authorList>
            <person name="Roh S.W."/>
            <person name="Kim Y.B."/>
            <person name="Kim J.Y."/>
        </authorList>
    </citation>
    <scope>NUCLEOTIDE SEQUENCE [LARGE SCALE GENOMIC DNA]</scope>
    <source>
        <strain evidence="3 4">JCM 13890</strain>
    </source>
</reference>
<feature type="compositionally biased region" description="Acidic residues" evidence="1">
    <location>
        <begin position="467"/>
        <end position="476"/>
    </location>
</feature>
<evidence type="ECO:0000259" key="2">
    <source>
        <dbReference type="Pfam" id="PF00884"/>
    </source>
</evidence>
<evidence type="ECO:0000256" key="1">
    <source>
        <dbReference type="SAM" id="MobiDB-lite"/>
    </source>
</evidence>
<feature type="region of interest" description="Disordered" evidence="1">
    <location>
        <begin position="457"/>
        <end position="476"/>
    </location>
</feature>
<dbReference type="Pfam" id="PF00884">
    <property type="entry name" value="Sulfatase"/>
    <property type="match status" value="1"/>
</dbReference>
<dbReference type="Gene3D" id="3.40.720.10">
    <property type="entry name" value="Alkaline Phosphatase, subunit A"/>
    <property type="match status" value="1"/>
</dbReference>
<name>A0A2A5QXK1_9EURY</name>
<feature type="domain" description="Sulfatase N-terminal" evidence="2">
    <location>
        <begin position="4"/>
        <end position="357"/>
    </location>
</feature>
<accession>A0A2A5QXK1</accession>
<protein>
    <submittedName>
        <fullName evidence="3">Sulfatase</fullName>
    </submittedName>
</protein>
<dbReference type="AlphaFoldDB" id="A0A2A5QXK1"/>
<keyword evidence="4" id="KW-1185">Reference proteome</keyword>
<dbReference type="InterPro" id="IPR017850">
    <property type="entry name" value="Alkaline_phosphatase_core_sf"/>
</dbReference>